<protein>
    <submittedName>
        <fullName evidence="1">Uncharacterized protein</fullName>
    </submittedName>
</protein>
<sequence>MYIQAIQNREEESGTTTFNSACAHQRLIDDILTRGGKRTGKVRCLECSAEIDDPYRGQR</sequence>
<name>A0A0S4LBC7_9BACT</name>
<evidence type="ECO:0000313" key="2">
    <source>
        <dbReference type="Proteomes" id="UP000198736"/>
    </source>
</evidence>
<dbReference type="EMBL" id="CZPZ01000012">
    <property type="protein sequence ID" value="CUS35041.1"/>
    <property type="molecule type" value="Genomic_DNA"/>
</dbReference>
<evidence type="ECO:0000313" key="1">
    <source>
        <dbReference type="EMBL" id="CUS35041.1"/>
    </source>
</evidence>
<dbReference type="STRING" id="1742973.COMA2_20054"/>
<keyword evidence="2" id="KW-1185">Reference proteome</keyword>
<organism evidence="1 2">
    <name type="scientific">Candidatus Nitrospira nitrificans</name>
    <dbReference type="NCBI Taxonomy" id="1742973"/>
    <lineage>
        <taxon>Bacteria</taxon>
        <taxon>Pseudomonadati</taxon>
        <taxon>Nitrospirota</taxon>
        <taxon>Nitrospiria</taxon>
        <taxon>Nitrospirales</taxon>
        <taxon>Nitrospiraceae</taxon>
        <taxon>Nitrospira</taxon>
    </lineage>
</organism>
<proteinExistence type="predicted"/>
<reference evidence="2" key="1">
    <citation type="submission" date="2015-10" db="EMBL/GenBank/DDBJ databases">
        <authorList>
            <person name="Luecker S."/>
            <person name="Luecker S."/>
        </authorList>
    </citation>
    <scope>NUCLEOTIDE SEQUENCE [LARGE SCALE GENOMIC DNA]</scope>
</reference>
<accession>A0A0S4LBC7</accession>
<dbReference type="Proteomes" id="UP000198736">
    <property type="component" value="Unassembled WGS sequence"/>
</dbReference>
<dbReference type="AlphaFoldDB" id="A0A0S4LBC7"/>
<gene>
    <name evidence="1" type="ORF">COMA2_20054</name>
</gene>